<keyword evidence="5 7" id="KW-1015">Disulfide bond</keyword>
<name>A0A8W8LGU5_MAGGI</name>
<feature type="disulfide bond" evidence="7">
    <location>
        <begin position="361"/>
        <end position="388"/>
    </location>
</feature>
<evidence type="ECO:0000259" key="9">
    <source>
        <dbReference type="PROSITE" id="PS50923"/>
    </source>
</evidence>
<organism evidence="10 11">
    <name type="scientific">Magallana gigas</name>
    <name type="common">Pacific oyster</name>
    <name type="synonym">Crassostrea gigas</name>
    <dbReference type="NCBI Taxonomy" id="29159"/>
    <lineage>
        <taxon>Eukaryota</taxon>
        <taxon>Metazoa</taxon>
        <taxon>Spiralia</taxon>
        <taxon>Lophotrochozoa</taxon>
        <taxon>Mollusca</taxon>
        <taxon>Bivalvia</taxon>
        <taxon>Autobranchia</taxon>
        <taxon>Pteriomorphia</taxon>
        <taxon>Ostreida</taxon>
        <taxon>Ostreoidea</taxon>
        <taxon>Ostreidae</taxon>
        <taxon>Magallana</taxon>
    </lineage>
</organism>
<evidence type="ECO:0000256" key="5">
    <source>
        <dbReference type="ARBA" id="ARBA00023157"/>
    </source>
</evidence>
<dbReference type="AlphaFoldDB" id="A0A8W8LGU5"/>
<dbReference type="PANTHER" id="PTHR45656:SF4">
    <property type="entry name" value="PROTEIN CBR-CLEC-78"/>
    <property type="match status" value="1"/>
</dbReference>
<dbReference type="PANTHER" id="PTHR45656">
    <property type="entry name" value="PROTEIN CBR-CLEC-78"/>
    <property type="match status" value="1"/>
</dbReference>
<dbReference type="InterPro" id="IPR000436">
    <property type="entry name" value="Sushi_SCR_CCP_dom"/>
</dbReference>
<dbReference type="OMA" id="EPSCEKV"/>
<evidence type="ECO:0000256" key="6">
    <source>
        <dbReference type="ARBA" id="ARBA00023180"/>
    </source>
</evidence>
<dbReference type="PROSITE" id="PS50923">
    <property type="entry name" value="SUSHI"/>
    <property type="match status" value="9"/>
</dbReference>
<sequence length="725" mass="80173">MKPDCRIFTFLILSFTLFQDTQGNDCPERVPNPGRECQKACHPDDNPCKSGRKTCECDGLCGYSCISQNHRCENLARTIPNGRVNIKPQNMFGGIATYECDWGYEIRGQKDRVCRGDEKWEGEAPSCVLSKGSGQPILSKEGCNSPPVIEYAIHNGRELGEGERYPSGTMLEYSCIEGFMRGSDYVERAWCIADGEWVGPKMVCQAAGCPKPPEPLNGGVIIPASTGVNSVVRYYCNPGFELIGRSERICESDSTWTGNEPRCEKGGSETCGPPPYVVRAFHDSEGISKFPLGSQVTYRCQDGFTLTERFAHTRALCDHGERWEGPRMSCKPVECGFPNTVENGRITGIDFTYPHTVQFLCNEGYRLVGNDSTTCQASGQWSAESPTCLAIDCPSLQAPVGGRIRGSGNAFGTVLRFECDDGLQLEGSIERRCLQNGEWSGNDVKCTAEIDCGWPKNFWNGYVLGEKTTLGSTLFFSCVVRTTFDGSYFETKCVSPGQWSNPPPTCWGQCSIPNIEFADINGYPVGTWINHGKTFEYTCKNGLVPVHSSIVTCYNGTFNPGPPKCVPAPCPSPPPYVENGIRLFIGQEHGRRARYICNNGFRLSGMTQSSPYLICDKGQWKGGNPACQEFYCPNPGTITNGKIYKKEPNNIRFNFPRYITTIKHGQRLEFKCDPGYQISGASGATCINGQWIPPLGEAASHCKPQQYLPIPLRWTPIPNRNFYET</sequence>
<dbReference type="CDD" id="cd00033">
    <property type="entry name" value="CCP"/>
    <property type="match status" value="9"/>
</dbReference>
<evidence type="ECO:0000313" key="11">
    <source>
        <dbReference type="Proteomes" id="UP000005408"/>
    </source>
</evidence>
<keyword evidence="3" id="KW-0677">Repeat</keyword>
<evidence type="ECO:0000256" key="2">
    <source>
        <dbReference type="ARBA" id="ARBA00022729"/>
    </source>
</evidence>
<evidence type="ECO:0000256" key="1">
    <source>
        <dbReference type="ARBA" id="ARBA00004370"/>
    </source>
</evidence>
<dbReference type="InterPro" id="IPR051277">
    <property type="entry name" value="SEZ6_CSMD_C4BPB_Regulators"/>
</dbReference>
<dbReference type="Gene3D" id="2.10.70.10">
    <property type="entry name" value="Complement Module, domain 1"/>
    <property type="match status" value="10"/>
</dbReference>
<dbReference type="OrthoDB" id="9991441at2759"/>
<accession>A0A8W8LGU5</accession>
<feature type="domain" description="Sushi" evidence="9">
    <location>
        <begin position="568"/>
        <end position="629"/>
    </location>
</feature>
<dbReference type="InterPro" id="IPR035976">
    <property type="entry name" value="Sushi/SCR/CCP_sf"/>
</dbReference>
<keyword evidence="2 8" id="KW-0732">Signal</keyword>
<feature type="domain" description="Sushi" evidence="9">
    <location>
        <begin position="630"/>
        <end position="704"/>
    </location>
</feature>
<dbReference type="GO" id="GO:0016020">
    <property type="term" value="C:membrane"/>
    <property type="evidence" value="ECO:0007669"/>
    <property type="project" value="UniProtKB-SubCell"/>
</dbReference>
<proteinExistence type="predicted"/>
<feature type="domain" description="Sushi" evidence="9">
    <location>
        <begin position="70"/>
        <end position="129"/>
    </location>
</feature>
<dbReference type="Proteomes" id="UP000005408">
    <property type="component" value="Unassembled WGS sequence"/>
</dbReference>
<comment type="subcellular location">
    <subcellularLocation>
        <location evidence="1">Membrane</location>
    </subcellularLocation>
</comment>
<evidence type="ECO:0000313" key="10">
    <source>
        <dbReference type="EnsemblMetazoa" id="G28159.1:cds"/>
    </source>
</evidence>
<feature type="chain" id="PRO_5036504125" description="Sushi domain-containing protein" evidence="8">
    <location>
        <begin position="24"/>
        <end position="725"/>
    </location>
</feature>
<feature type="domain" description="Sushi" evidence="9">
    <location>
        <begin position="269"/>
        <end position="332"/>
    </location>
</feature>
<dbReference type="Pfam" id="PF00084">
    <property type="entry name" value="Sushi"/>
    <property type="match status" value="9"/>
</dbReference>
<comment type="caution">
    <text evidence="7">Lacks conserved residue(s) required for the propagation of feature annotation.</text>
</comment>
<dbReference type="FunFam" id="2.10.70.10:FF:000011">
    <property type="entry name" value="CUB and sushi domain-containing protein 3 isoform A"/>
    <property type="match status" value="1"/>
</dbReference>
<feature type="disulfide bond" evidence="7">
    <location>
        <begin position="419"/>
        <end position="446"/>
    </location>
</feature>
<feature type="domain" description="Sushi" evidence="9">
    <location>
        <begin position="391"/>
        <end position="448"/>
    </location>
</feature>
<feature type="disulfide bond" evidence="7">
    <location>
        <begin position="236"/>
        <end position="263"/>
    </location>
</feature>
<keyword evidence="7" id="KW-0768">Sushi</keyword>
<feature type="disulfide bond" evidence="7">
    <location>
        <begin position="100"/>
        <end position="127"/>
    </location>
</feature>
<evidence type="ECO:0000256" key="8">
    <source>
        <dbReference type="SAM" id="SignalP"/>
    </source>
</evidence>
<dbReference type="SMART" id="SM00032">
    <property type="entry name" value="CCP"/>
    <property type="match status" value="10"/>
</dbReference>
<feature type="signal peptide" evidence="8">
    <location>
        <begin position="1"/>
        <end position="23"/>
    </location>
</feature>
<keyword evidence="6" id="KW-0325">Glycoprotein</keyword>
<reference evidence="10" key="1">
    <citation type="submission" date="2022-08" db="UniProtKB">
        <authorList>
            <consortium name="EnsemblMetazoa"/>
        </authorList>
    </citation>
    <scope>IDENTIFICATION</scope>
    <source>
        <strain evidence="10">05x7-T-G4-1.051#20</strain>
    </source>
</reference>
<feature type="domain" description="Sushi" evidence="9">
    <location>
        <begin position="141"/>
        <end position="206"/>
    </location>
</feature>
<feature type="domain" description="Sushi" evidence="9">
    <location>
        <begin position="207"/>
        <end position="265"/>
    </location>
</feature>
<keyword evidence="4" id="KW-0472">Membrane</keyword>
<evidence type="ECO:0000256" key="4">
    <source>
        <dbReference type="ARBA" id="ARBA00023136"/>
    </source>
</evidence>
<dbReference type="SUPFAM" id="SSF57535">
    <property type="entry name" value="Complement control module/SCR domain"/>
    <property type="match status" value="10"/>
</dbReference>
<keyword evidence="11" id="KW-1185">Reference proteome</keyword>
<feature type="domain" description="Sushi" evidence="9">
    <location>
        <begin position="333"/>
        <end position="390"/>
    </location>
</feature>
<evidence type="ECO:0000256" key="3">
    <source>
        <dbReference type="ARBA" id="ARBA00022737"/>
    </source>
</evidence>
<dbReference type="EnsemblMetazoa" id="G28159.1">
    <property type="protein sequence ID" value="G28159.1:cds"/>
    <property type="gene ID" value="G28159"/>
</dbReference>
<evidence type="ECO:0000256" key="7">
    <source>
        <dbReference type="PROSITE-ProRule" id="PRU00302"/>
    </source>
</evidence>
<feature type="domain" description="Sushi" evidence="9">
    <location>
        <begin position="450"/>
        <end position="508"/>
    </location>
</feature>
<protein>
    <recommendedName>
        <fullName evidence="9">Sushi domain-containing protein</fullName>
    </recommendedName>
</protein>